<dbReference type="RefSeq" id="WP_307566106.1">
    <property type="nucleotide sequence ID" value="NZ_JAUSQU010000001.1"/>
</dbReference>
<protein>
    <submittedName>
        <fullName evidence="1">Uncharacterized protein</fullName>
    </submittedName>
</protein>
<proteinExistence type="predicted"/>
<keyword evidence="2" id="KW-1185">Reference proteome</keyword>
<dbReference type="EMBL" id="JAUSQU010000001">
    <property type="protein sequence ID" value="MDP9848664.1"/>
    <property type="molecule type" value="Genomic_DNA"/>
</dbReference>
<gene>
    <name evidence="1" type="ORF">J2853_007875</name>
</gene>
<reference evidence="1 2" key="1">
    <citation type="submission" date="2023-07" db="EMBL/GenBank/DDBJ databases">
        <title>Sequencing the genomes of 1000 actinobacteria strains.</title>
        <authorList>
            <person name="Klenk H.-P."/>
        </authorList>
    </citation>
    <scope>NUCLEOTIDE SEQUENCE [LARGE SCALE GENOMIC DNA]</scope>
    <source>
        <strain evidence="1 2">DSM 46740</strain>
    </source>
</reference>
<organism evidence="1 2">
    <name type="scientific">Streptosporangium lutulentum</name>
    <dbReference type="NCBI Taxonomy" id="1461250"/>
    <lineage>
        <taxon>Bacteria</taxon>
        <taxon>Bacillati</taxon>
        <taxon>Actinomycetota</taxon>
        <taxon>Actinomycetes</taxon>
        <taxon>Streptosporangiales</taxon>
        <taxon>Streptosporangiaceae</taxon>
        <taxon>Streptosporangium</taxon>
    </lineage>
</organism>
<accession>A0ABT9QRV5</accession>
<sequence length="103" mass="11509">MSDPYGGYYVRPDAPRRQAHVYDEQRVNVTKVRDELMAAFDRDRNTLGNDEYGAELAKKLPGIEERIFSDLKAFITNLEGATSGLHTTAGNYEQAEPPWASGS</sequence>
<comment type="caution">
    <text evidence="1">The sequence shown here is derived from an EMBL/GenBank/DDBJ whole genome shotgun (WGS) entry which is preliminary data.</text>
</comment>
<name>A0ABT9QRV5_9ACTN</name>
<evidence type="ECO:0000313" key="1">
    <source>
        <dbReference type="EMBL" id="MDP9848664.1"/>
    </source>
</evidence>
<dbReference type="Proteomes" id="UP001225356">
    <property type="component" value="Unassembled WGS sequence"/>
</dbReference>
<evidence type="ECO:0000313" key="2">
    <source>
        <dbReference type="Proteomes" id="UP001225356"/>
    </source>
</evidence>